<reference evidence="3 4" key="1">
    <citation type="journal article" date="2016" name="Nat. Commun.">
        <title>Thousands of microbial genomes shed light on interconnected biogeochemical processes in an aquifer system.</title>
        <authorList>
            <person name="Anantharaman K."/>
            <person name="Brown C.T."/>
            <person name="Hug L.A."/>
            <person name="Sharon I."/>
            <person name="Castelle C.J."/>
            <person name="Probst A.J."/>
            <person name="Thomas B.C."/>
            <person name="Singh A."/>
            <person name="Wilkins M.J."/>
            <person name="Karaoz U."/>
            <person name="Brodie E.L."/>
            <person name="Williams K.H."/>
            <person name="Hubbard S.S."/>
            <person name="Banfield J.F."/>
        </authorList>
    </citation>
    <scope>NUCLEOTIDE SEQUENCE [LARGE SCALE GENOMIC DNA]</scope>
</reference>
<evidence type="ECO:0000256" key="1">
    <source>
        <dbReference type="SAM" id="MobiDB-lite"/>
    </source>
</evidence>
<evidence type="ECO:0000256" key="2">
    <source>
        <dbReference type="SAM" id="Phobius"/>
    </source>
</evidence>
<keyword evidence="2" id="KW-0472">Membrane</keyword>
<sequence>MFASIITAINLNPLLALIILVALVFLAWNLTLHWQVYQTGKKIKMMFRGAKVADLEGVIFEQIKRLRQTEKNLEELTKFSQQMEKMALNSIQKVGVIRFNPFSDTGGDQSFSIACLDAQDNGFTLTSLFTREGTRIYTKPIANSESKYPLTEEEKRAISEATNGKMAKKPRKTKT</sequence>
<keyword evidence="2" id="KW-0812">Transmembrane</keyword>
<evidence type="ECO:0000313" key="3">
    <source>
        <dbReference type="EMBL" id="OGZ39563.1"/>
    </source>
</evidence>
<accession>A0A1G2FND9</accession>
<feature type="transmembrane region" description="Helical" evidence="2">
    <location>
        <begin position="14"/>
        <end position="37"/>
    </location>
</feature>
<name>A0A1G2FND9_9BACT</name>
<dbReference type="AlphaFoldDB" id="A0A1G2FND9"/>
<gene>
    <name evidence="3" type="ORF">A3B04_02150</name>
</gene>
<protein>
    <recommendedName>
        <fullName evidence="5">DUF4446 domain-containing protein</fullName>
    </recommendedName>
</protein>
<feature type="compositionally biased region" description="Basic residues" evidence="1">
    <location>
        <begin position="166"/>
        <end position="175"/>
    </location>
</feature>
<organism evidence="3 4">
    <name type="scientific">Candidatus Portnoybacteria bacterium RIFCSPLOWO2_02_FULL_39_11</name>
    <dbReference type="NCBI Taxonomy" id="1802001"/>
    <lineage>
        <taxon>Bacteria</taxon>
        <taxon>Candidatus Portnoyibacteriota</taxon>
    </lineage>
</organism>
<feature type="region of interest" description="Disordered" evidence="1">
    <location>
        <begin position="143"/>
        <end position="175"/>
    </location>
</feature>
<keyword evidence="2" id="KW-1133">Transmembrane helix</keyword>
<evidence type="ECO:0000313" key="4">
    <source>
        <dbReference type="Proteomes" id="UP000177126"/>
    </source>
</evidence>
<evidence type="ECO:0008006" key="5">
    <source>
        <dbReference type="Google" id="ProtNLM"/>
    </source>
</evidence>
<comment type="caution">
    <text evidence="3">The sequence shown here is derived from an EMBL/GenBank/DDBJ whole genome shotgun (WGS) entry which is preliminary data.</text>
</comment>
<dbReference type="EMBL" id="MHNF01000053">
    <property type="protein sequence ID" value="OGZ39563.1"/>
    <property type="molecule type" value="Genomic_DNA"/>
</dbReference>
<dbReference type="Pfam" id="PF14584">
    <property type="entry name" value="DUF4446"/>
    <property type="match status" value="1"/>
</dbReference>
<dbReference type="Proteomes" id="UP000177126">
    <property type="component" value="Unassembled WGS sequence"/>
</dbReference>
<dbReference type="InterPro" id="IPR027981">
    <property type="entry name" value="DUF4446"/>
</dbReference>
<proteinExistence type="predicted"/>